<evidence type="ECO:0000313" key="3">
    <source>
        <dbReference type="Proteomes" id="UP000192902"/>
    </source>
</evidence>
<proteinExistence type="predicted"/>
<name>A0A1W6BWX5_9BACT</name>
<protein>
    <submittedName>
        <fullName evidence="2">Uncharacterized protein</fullName>
    </submittedName>
</protein>
<feature type="transmembrane region" description="Helical" evidence="1">
    <location>
        <begin position="83"/>
        <end position="102"/>
    </location>
</feature>
<organism evidence="2 3">
    <name type="scientific">Campylobacter cuniculorum DSM 23162 = LMG 24588</name>
    <dbReference type="NCBI Taxonomy" id="1121267"/>
    <lineage>
        <taxon>Bacteria</taxon>
        <taxon>Pseudomonadati</taxon>
        <taxon>Campylobacterota</taxon>
        <taxon>Epsilonproteobacteria</taxon>
        <taxon>Campylobacterales</taxon>
        <taxon>Campylobacteraceae</taxon>
        <taxon>Campylobacter</taxon>
    </lineage>
</organism>
<gene>
    <name evidence="2" type="ORF">CCUN_1004</name>
</gene>
<reference evidence="2 3" key="1">
    <citation type="submission" date="2017-04" db="EMBL/GenBank/DDBJ databases">
        <title>Complete genome sequence of the Campylobacter cuniculorum type strain LMG24588.</title>
        <authorList>
            <person name="Miller W.G."/>
            <person name="Yee E."/>
            <person name="Revez J."/>
            <person name="Bono J.L."/>
            <person name="Rossi M."/>
        </authorList>
    </citation>
    <scope>NUCLEOTIDE SEQUENCE [LARGE SCALE GENOMIC DNA]</scope>
    <source>
        <strain evidence="2 3">LMG 24588</strain>
    </source>
</reference>
<accession>A0A1W6BWX5</accession>
<evidence type="ECO:0000313" key="2">
    <source>
        <dbReference type="EMBL" id="ARJ56609.1"/>
    </source>
</evidence>
<keyword evidence="1" id="KW-0472">Membrane</keyword>
<feature type="transmembrane region" description="Helical" evidence="1">
    <location>
        <begin position="109"/>
        <end position="128"/>
    </location>
</feature>
<dbReference type="EMBL" id="CP020867">
    <property type="protein sequence ID" value="ARJ56609.1"/>
    <property type="molecule type" value="Genomic_DNA"/>
</dbReference>
<dbReference type="Proteomes" id="UP000192902">
    <property type="component" value="Chromosome"/>
</dbReference>
<keyword evidence="1" id="KW-1133">Transmembrane helix</keyword>
<dbReference type="AlphaFoldDB" id="A0A1W6BWX5"/>
<evidence type="ECO:0000256" key="1">
    <source>
        <dbReference type="SAM" id="Phobius"/>
    </source>
</evidence>
<keyword evidence="1" id="KW-0812">Transmembrane</keyword>
<sequence>MQKKEKFEWVKFILDCFLCFGILIISPFVFFYPIQWFFGLYPIQWIINSYPIQWIINSYPIQWFFGLYPIQWFFDIGWIESEIIFWFALESTIALSIINFFYKIHKLSLLLSLIFVIYYGIFACYFFSHGR</sequence>
<dbReference type="STRING" id="1121267.CCUN_1004"/>
<dbReference type="KEGG" id="ccun:CCUN_1004"/>
<feature type="transmembrane region" description="Helical" evidence="1">
    <location>
        <begin position="12"/>
        <end position="32"/>
    </location>
</feature>